<reference evidence="4" key="1">
    <citation type="submission" date="2023-07" db="EMBL/GenBank/DDBJ databases">
        <authorList>
            <person name="Haufschild T."/>
            <person name="Kallscheuer N."/>
            <person name="Hammer J."/>
            <person name="Kohn T."/>
            <person name="Kabuu M."/>
            <person name="Jogler M."/>
            <person name="Wohfarth N."/>
            <person name="Heuer A."/>
            <person name="Rohde M."/>
            <person name="van Teeseling M.C.F."/>
            <person name="Jogler C."/>
        </authorList>
    </citation>
    <scope>NUCLEOTIDE SEQUENCE</scope>
    <source>
        <strain evidence="4">Strain 138</strain>
        <strain evidence="5">Strain 318</strain>
    </source>
</reference>
<keyword evidence="6" id="KW-1185">Reference proteome</keyword>
<dbReference type="Proteomes" id="UP001229955">
    <property type="component" value="Chromosome"/>
</dbReference>
<name>A0AA49JSR9_9BACT</name>
<feature type="transmembrane region" description="Helical" evidence="2">
    <location>
        <begin position="31"/>
        <end position="51"/>
    </location>
</feature>
<keyword evidence="2" id="KW-0472">Membrane</keyword>
<dbReference type="KEGG" id="pspc:Strain318_000510"/>
<dbReference type="PANTHER" id="PTHR21666">
    <property type="entry name" value="PEPTIDASE-RELATED"/>
    <property type="match status" value="1"/>
</dbReference>
<protein>
    <submittedName>
        <fullName evidence="4">M23 family metallopeptidase</fullName>
    </submittedName>
</protein>
<dbReference type="Gene3D" id="2.70.70.10">
    <property type="entry name" value="Glucose Permease (Domain IIA)"/>
    <property type="match status" value="1"/>
</dbReference>
<keyword evidence="2" id="KW-0812">Transmembrane</keyword>
<evidence type="ECO:0000256" key="1">
    <source>
        <dbReference type="SAM" id="Coils"/>
    </source>
</evidence>
<keyword evidence="2" id="KW-1133">Transmembrane helix</keyword>
<dbReference type="InterPro" id="IPR011055">
    <property type="entry name" value="Dup_hybrid_motif"/>
</dbReference>
<dbReference type="GO" id="GO:0004222">
    <property type="term" value="F:metalloendopeptidase activity"/>
    <property type="evidence" value="ECO:0007669"/>
    <property type="project" value="TreeGrafter"/>
</dbReference>
<organism evidence="4">
    <name type="scientific">Pseudogemmatithrix spongiicola</name>
    <dbReference type="NCBI Taxonomy" id="3062599"/>
    <lineage>
        <taxon>Bacteria</taxon>
        <taxon>Pseudomonadati</taxon>
        <taxon>Gemmatimonadota</taxon>
        <taxon>Gemmatimonadia</taxon>
        <taxon>Gemmatimonadales</taxon>
        <taxon>Gemmatimonadaceae</taxon>
        <taxon>Pseudogemmatithrix</taxon>
    </lineage>
</organism>
<dbReference type="PANTHER" id="PTHR21666:SF270">
    <property type="entry name" value="MUREIN HYDROLASE ACTIVATOR ENVC"/>
    <property type="match status" value="1"/>
</dbReference>
<feature type="coiled-coil region" evidence="1">
    <location>
        <begin position="59"/>
        <end position="86"/>
    </location>
</feature>
<gene>
    <name evidence="4" type="ORF">Strain138_000510</name>
    <name evidence="5" type="ORF">Strain318_000510</name>
</gene>
<dbReference type="Pfam" id="PF01551">
    <property type="entry name" value="Peptidase_M23"/>
    <property type="match status" value="1"/>
</dbReference>
<sequence>MPNRRRWTIVFVPPRNEAARTFEVPGWTFRALKWTAACSVLLVAAAVFVLFSPWGTPGARLVAAQNRALQREIARVEQRFAELDDTLRQIAVREEQMRMLAGLPVESSNDARATVASADAGGQIVGPMSASVADVGGLTRRRPFAGRLGWSARPDVEGLISRASNLASGFRDVSDSLQANYQRFANTPSILPTAGWLSSQFTRSRFHPILHENRPHEGIDVTAPTGTPIVAPAAGKVVRAGMEGGFGLVVEIDHGNGILTKFAHCSRIAVRVGQQVTRNQLIAAVGSTGLSTAPHLHYEIHVNGKPVDPLTYVLPDAAP</sequence>
<evidence type="ECO:0000259" key="3">
    <source>
        <dbReference type="Pfam" id="PF01551"/>
    </source>
</evidence>
<feature type="domain" description="M23ase beta-sheet core" evidence="3">
    <location>
        <begin position="215"/>
        <end position="309"/>
    </location>
</feature>
<dbReference type="RefSeq" id="WP_367886969.1">
    <property type="nucleotide sequence ID" value="NZ_CP130612.1"/>
</dbReference>
<dbReference type="SUPFAM" id="SSF51261">
    <property type="entry name" value="Duplicated hybrid motif"/>
    <property type="match status" value="1"/>
</dbReference>
<evidence type="ECO:0000313" key="4">
    <source>
        <dbReference type="EMBL" id="WKW11269.1"/>
    </source>
</evidence>
<accession>A0AA49JSR9</accession>
<dbReference type="InterPro" id="IPR016047">
    <property type="entry name" value="M23ase_b-sheet_dom"/>
</dbReference>
<evidence type="ECO:0000313" key="6">
    <source>
        <dbReference type="Proteomes" id="UP001229955"/>
    </source>
</evidence>
<evidence type="ECO:0000313" key="5">
    <source>
        <dbReference type="EMBL" id="WKW14179.1"/>
    </source>
</evidence>
<dbReference type="EMBL" id="CP130612">
    <property type="protein sequence ID" value="WKW11269.1"/>
    <property type="molecule type" value="Genomic_DNA"/>
</dbReference>
<dbReference type="EMBL" id="CP130613">
    <property type="protein sequence ID" value="WKW14179.1"/>
    <property type="molecule type" value="Genomic_DNA"/>
</dbReference>
<accession>A0AA49JYF6</accession>
<proteinExistence type="predicted"/>
<dbReference type="InterPro" id="IPR050570">
    <property type="entry name" value="Cell_wall_metabolism_enzyme"/>
</dbReference>
<keyword evidence="1" id="KW-0175">Coiled coil</keyword>
<dbReference type="AlphaFoldDB" id="A0AA49JSR9"/>
<dbReference type="CDD" id="cd12797">
    <property type="entry name" value="M23_peptidase"/>
    <property type="match status" value="1"/>
</dbReference>
<evidence type="ECO:0000256" key="2">
    <source>
        <dbReference type="SAM" id="Phobius"/>
    </source>
</evidence>